<gene>
    <name evidence="1" type="primary">kynB</name>
    <name evidence="1" type="ORF">RBATCC27255_00882</name>
</gene>
<dbReference type="InterPro" id="IPR007325">
    <property type="entry name" value="KFase/CYL"/>
</dbReference>
<dbReference type="AlphaFoldDB" id="A0A2N0UWC8"/>
<evidence type="ECO:0000313" key="2">
    <source>
        <dbReference type="Proteomes" id="UP000233425"/>
    </source>
</evidence>
<dbReference type="PANTHER" id="PTHR31118">
    <property type="entry name" value="CYCLASE-LIKE PROTEIN 2"/>
    <property type="match status" value="1"/>
</dbReference>
<dbReference type="PANTHER" id="PTHR31118:SF12">
    <property type="entry name" value="CYCLASE-LIKE PROTEIN 2"/>
    <property type="match status" value="1"/>
</dbReference>
<name>A0A2N0UWC8_9FIRM</name>
<keyword evidence="1" id="KW-0378">Hydrolase</keyword>
<dbReference type="GO" id="GO:0004061">
    <property type="term" value="F:arylformamidase activity"/>
    <property type="evidence" value="ECO:0007669"/>
    <property type="project" value="UniProtKB-EC"/>
</dbReference>
<proteinExistence type="predicted"/>
<dbReference type="RefSeq" id="WP_101028928.1">
    <property type="nucleotide sequence ID" value="NZ_CABMMZ010000041.1"/>
</dbReference>
<dbReference type="InterPro" id="IPR037175">
    <property type="entry name" value="KFase_sf"/>
</dbReference>
<evidence type="ECO:0000313" key="1">
    <source>
        <dbReference type="EMBL" id="PKD31238.1"/>
    </source>
</evidence>
<accession>A0A2N0UWC8</accession>
<organism evidence="1 2">
    <name type="scientific">Ruminococcus bromii</name>
    <dbReference type="NCBI Taxonomy" id="40518"/>
    <lineage>
        <taxon>Bacteria</taxon>
        <taxon>Bacillati</taxon>
        <taxon>Bacillota</taxon>
        <taxon>Clostridia</taxon>
        <taxon>Eubacteriales</taxon>
        <taxon>Oscillospiraceae</taxon>
        <taxon>Ruminococcus</taxon>
    </lineage>
</organism>
<dbReference type="EMBL" id="NNSR01000041">
    <property type="protein sequence ID" value="PKD31238.1"/>
    <property type="molecule type" value="Genomic_DNA"/>
</dbReference>
<comment type="caution">
    <text evidence="1">The sequence shown here is derived from an EMBL/GenBank/DDBJ whole genome shotgun (WGS) entry which is preliminary data.</text>
</comment>
<dbReference type="Pfam" id="PF04199">
    <property type="entry name" value="Cyclase"/>
    <property type="match status" value="1"/>
</dbReference>
<protein>
    <submittedName>
        <fullName evidence="1">Kynurenine formamidase</fullName>
        <ecNumber evidence="1">3.5.1.9</ecNumber>
    </submittedName>
</protein>
<dbReference type="SUPFAM" id="SSF102198">
    <property type="entry name" value="Putative cyclase"/>
    <property type="match status" value="1"/>
</dbReference>
<dbReference type="EC" id="3.5.1.9" evidence="1"/>
<reference evidence="1" key="1">
    <citation type="journal article" date="2018" name="Environ. Microbiol.">
        <title>Sporulation capability and amylosome conservation among diverse human colonic and rumen isolates of the keystone starch-degrader Ruminococcus bromii.</title>
        <authorList>
            <person name="Mukhopadhya I."/>
            <person name="Morais S."/>
            <person name="Laverde-Gomez J."/>
            <person name="Sheridan P.O."/>
            <person name="Walker A.W."/>
            <person name="Kelly W."/>
            <person name="Klieve A.V."/>
            <person name="Ouwerkerk D."/>
            <person name="Duncan S.H."/>
            <person name="Louis P."/>
            <person name="Koropatkin N."/>
            <person name="Cockburn D."/>
            <person name="Kibler R."/>
            <person name="Cooper P.J."/>
            <person name="Sandoval C."/>
            <person name="Crost E."/>
            <person name="Juge N."/>
            <person name="Bayer E.A."/>
            <person name="Flint H.J."/>
        </authorList>
    </citation>
    <scope>NUCLEOTIDE SEQUENCE [LARGE SCALE GENOMIC DNA]</scope>
    <source>
        <strain evidence="1">ATCC 27255</strain>
    </source>
</reference>
<keyword evidence="2" id="KW-1185">Reference proteome</keyword>
<dbReference type="Gene3D" id="3.50.30.50">
    <property type="entry name" value="Putative cyclase"/>
    <property type="match status" value="1"/>
</dbReference>
<dbReference type="Proteomes" id="UP000233425">
    <property type="component" value="Unassembled WGS sequence"/>
</dbReference>
<sequence length="196" mass="21469">MYIHDISKDTLTTEVYPGDPKTVVTPLRSMDDEECNLSQISMCVHAGTHIDAPLHFCPDGKGITDLRLNTFYGKCTVITVKGVLTGEDMDKLLPYCRKRILFRGNGDTYLSHSAAIVLAQSRVVLVGTDAESIAPPFDEVKTHRELGRAEIAVLENLNLSGVDDGEYDLCAFPIKLGGLEAAPCRAILFEQEKGLN</sequence>
<dbReference type="GO" id="GO:0019441">
    <property type="term" value="P:L-tryptophan catabolic process to kynurenine"/>
    <property type="evidence" value="ECO:0007669"/>
    <property type="project" value="InterPro"/>
</dbReference>